<dbReference type="Proteomes" id="UP000315925">
    <property type="component" value="Chromosome"/>
</dbReference>
<dbReference type="PANTHER" id="PTHR43861">
    <property type="entry name" value="TRANS-ACONITATE 2-METHYLTRANSFERASE-RELATED"/>
    <property type="match status" value="1"/>
</dbReference>
<keyword evidence="3" id="KW-0489">Methyltransferase</keyword>
<dbReference type="Pfam" id="PF08241">
    <property type="entry name" value="Methyltransf_11"/>
    <property type="match status" value="1"/>
</dbReference>
<evidence type="ECO:0000313" key="5">
    <source>
        <dbReference type="Proteomes" id="UP000315925"/>
    </source>
</evidence>
<dbReference type="InterPro" id="IPR013216">
    <property type="entry name" value="Methyltransf_11"/>
</dbReference>
<dbReference type="Proteomes" id="UP000031594">
    <property type="component" value="Unassembled WGS sequence"/>
</dbReference>
<dbReference type="AlphaFoldDB" id="A0A0C1UT15"/>
<dbReference type="CDD" id="cd02440">
    <property type="entry name" value="AdoMet_MTases"/>
    <property type="match status" value="1"/>
</dbReference>
<dbReference type="RefSeq" id="WP_039720691.1">
    <property type="nucleotide sequence ID" value="NZ_CP037899.1"/>
</dbReference>
<evidence type="ECO:0000313" key="2">
    <source>
        <dbReference type="EMBL" id="KIE59434.1"/>
    </source>
</evidence>
<evidence type="ECO:0000259" key="1">
    <source>
        <dbReference type="Pfam" id="PF08241"/>
    </source>
</evidence>
<dbReference type="OrthoDB" id="9772751at2"/>
<accession>A0A0C1UT15</accession>
<evidence type="ECO:0000313" key="4">
    <source>
        <dbReference type="Proteomes" id="UP000031594"/>
    </source>
</evidence>
<dbReference type="STRING" id="1202785.A946_01755"/>
<proteinExistence type="predicted"/>
<keyword evidence="4" id="KW-1185">Reference proteome</keyword>
<organism evidence="3 5">
    <name type="scientific">Methylacidiphilum kamchatkense Kam1</name>
    <dbReference type="NCBI Taxonomy" id="1202785"/>
    <lineage>
        <taxon>Bacteria</taxon>
        <taxon>Pseudomonadati</taxon>
        <taxon>Verrucomicrobiota</taxon>
        <taxon>Methylacidiphilae</taxon>
        <taxon>Methylacidiphilales</taxon>
        <taxon>Methylacidiphilaceae</taxon>
        <taxon>Methylacidiphilum (ex Ratnadevi et al. 2023)</taxon>
    </lineage>
</organism>
<reference evidence="3" key="2">
    <citation type="journal article" date="2019" name="BMC Genomics">
        <title>Complete genome sequence analysis of the thermoacidophilic verrucomicrobial methanotroph 'Candidatus Methylacidiphilum kamchatkense' strain Kam1 and comparison with its closest relatives.</title>
        <authorList>
            <person name="Kruse T."/>
            <person name="Ratnadevi C.M."/>
            <person name="Erikstad H.A."/>
            <person name="Birkeland N.K."/>
        </authorList>
    </citation>
    <scope>NUCLEOTIDE SEQUENCE</scope>
    <source>
        <strain evidence="3">Kam1</strain>
    </source>
</reference>
<sequence length="265" mass="30563">MQLRFDLDSIELAKNYEKFSDSQFFHGKVLIDMLKIKPSDFVLDIGCGTGRLTQYISESLRCEKIIGIDPLPYRIKIAKEKETKNLSFEVGGTSDLHRFQENSFDCIFLNSVFHWIENKAEALEQIKRILKPGGKVGISTGDKNYKTPIRELVEQTVRKYVKNAFEFSFSPFLLSSEEIKSLLNTSGLHLEQFRLFEYSTFSHSPEELITFLESSSFGNFLSQTPLEYKSQILADIKRELEKLRTPKGIERKHLCILVVATKSER</sequence>
<dbReference type="InterPro" id="IPR029063">
    <property type="entry name" value="SAM-dependent_MTases_sf"/>
</dbReference>
<gene>
    <name evidence="2" type="ORF">A946_01755</name>
    <name evidence="3" type="ORF">kam1_1350</name>
</gene>
<dbReference type="Gene3D" id="3.40.50.150">
    <property type="entry name" value="Vaccinia Virus protein VP39"/>
    <property type="match status" value="1"/>
</dbReference>
<dbReference type="KEGG" id="mkc:kam1_1350"/>
<feature type="domain" description="Methyltransferase type 11" evidence="1">
    <location>
        <begin position="43"/>
        <end position="136"/>
    </location>
</feature>
<reference evidence="2 4" key="1">
    <citation type="submission" date="2014-08" db="EMBL/GenBank/DDBJ databases">
        <title>Methylacidiphilum kamchatkense strain Kam1 draft genome sequence.</title>
        <authorList>
            <person name="Birkeland N.-K."/>
            <person name="Erikstad H.A."/>
        </authorList>
    </citation>
    <scope>NUCLEOTIDE SEQUENCE [LARGE SCALE GENOMIC DNA]</scope>
    <source>
        <strain evidence="2 4">Kam1</strain>
    </source>
</reference>
<evidence type="ECO:0000313" key="3">
    <source>
        <dbReference type="EMBL" id="QDQ42575.1"/>
    </source>
</evidence>
<keyword evidence="2" id="KW-0830">Ubiquinone</keyword>
<dbReference type="GO" id="GO:0008757">
    <property type="term" value="F:S-adenosylmethionine-dependent methyltransferase activity"/>
    <property type="evidence" value="ECO:0007669"/>
    <property type="project" value="InterPro"/>
</dbReference>
<dbReference type="EMBL" id="CP037899">
    <property type="protein sequence ID" value="QDQ42575.1"/>
    <property type="molecule type" value="Genomic_DNA"/>
</dbReference>
<dbReference type="EMBL" id="JQNX01000001">
    <property type="protein sequence ID" value="KIE59434.1"/>
    <property type="molecule type" value="Genomic_DNA"/>
</dbReference>
<name>A0A0C1UT15_9BACT</name>
<keyword evidence="3" id="KW-0808">Transferase</keyword>
<reference evidence="5" key="3">
    <citation type="submission" date="2019-03" db="EMBL/GenBank/DDBJ databases">
        <title>Complete genome of Methylacidiphilum kamchatkense Kam1.</title>
        <authorList>
            <person name="Kruse T."/>
            <person name="Murarilal Ratnadevi C."/>
            <person name="Erikstad H.-A."/>
            <person name="Birkeland N.-K."/>
        </authorList>
    </citation>
    <scope>NUCLEOTIDE SEQUENCE [LARGE SCALE GENOMIC DNA]</scope>
    <source>
        <strain evidence="5">kam1</strain>
    </source>
</reference>
<dbReference type="SUPFAM" id="SSF53335">
    <property type="entry name" value="S-adenosyl-L-methionine-dependent methyltransferases"/>
    <property type="match status" value="1"/>
</dbReference>
<dbReference type="GO" id="GO:0032259">
    <property type="term" value="P:methylation"/>
    <property type="evidence" value="ECO:0007669"/>
    <property type="project" value="UniProtKB-KW"/>
</dbReference>
<protein>
    <submittedName>
        <fullName evidence="3">Methyltransferase family protein</fullName>
    </submittedName>
    <submittedName>
        <fullName evidence="2">Ubiquinone biosynthesis protein</fullName>
    </submittedName>
</protein>